<protein>
    <submittedName>
        <fullName evidence="1">Putative transglutaminase-like cysteine proteinase</fullName>
    </submittedName>
</protein>
<dbReference type="InterPro" id="IPR010319">
    <property type="entry name" value="Transglutaminase-like_Cys_pept"/>
</dbReference>
<name>A0A840U8Z1_9GAMM</name>
<accession>A0A840U8Z1</accession>
<evidence type="ECO:0000313" key="1">
    <source>
        <dbReference type="EMBL" id="MBB5321442.1"/>
    </source>
</evidence>
<evidence type="ECO:0000313" key="2">
    <source>
        <dbReference type="Proteomes" id="UP000591735"/>
    </source>
</evidence>
<proteinExistence type="predicted"/>
<keyword evidence="2" id="KW-1185">Reference proteome</keyword>
<dbReference type="AlphaFoldDB" id="A0A840U8Z1"/>
<dbReference type="PANTHER" id="PTHR39327:SF1">
    <property type="entry name" value="BLR5470 PROTEIN"/>
    <property type="match status" value="1"/>
</dbReference>
<organism evidence="1 2">
    <name type="scientific">Marinobacter oulmenensis</name>
    <dbReference type="NCBI Taxonomy" id="643747"/>
    <lineage>
        <taxon>Bacteria</taxon>
        <taxon>Pseudomonadati</taxon>
        <taxon>Pseudomonadota</taxon>
        <taxon>Gammaproteobacteria</taxon>
        <taxon>Pseudomonadales</taxon>
        <taxon>Marinobacteraceae</taxon>
        <taxon>Marinobacter</taxon>
    </lineage>
</organism>
<dbReference type="Gene3D" id="3.10.620.30">
    <property type="match status" value="1"/>
</dbReference>
<reference evidence="1 2" key="1">
    <citation type="submission" date="2020-08" db="EMBL/GenBank/DDBJ databases">
        <title>Genomic Encyclopedia of Type Strains, Phase IV (KMG-IV): sequencing the most valuable type-strain genomes for metagenomic binning, comparative biology and taxonomic classification.</title>
        <authorList>
            <person name="Goeker M."/>
        </authorList>
    </citation>
    <scope>NUCLEOTIDE SEQUENCE [LARGE SCALE GENOMIC DNA]</scope>
    <source>
        <strain evidence="1 2">DSM 22359</strain>
    </source>
</reference>
<dbReference type="Proteomes" id="UP000591735">
    <property type="component" value="Unassembled WGS sequence"/>
</dbReference>
<gene>
    <name evidence="1" type="ORF">HNR38_001931</name>
</gene>
<dbReference type="InterPro" id="IPR038765">
    <property type="entry name" value="Papain-like_cys_pep_sf"/>
</dbReference>
<comment type="caution">
    <text evidence="1">The sequence shown here is derived from an EMBL/GenBank/DDBJ whole genome shotgun (WGS) entry which is preliminary data.</text>
</comment>
<dbReference type="SUPFAM" id="SSF54001">
    <property type="entry name" value="Cysteine proteinases"/>
    <property type="match status" value="1"/>
</dbReference>
<sequence length="250" mass="27937">MRPATHTIHSPVRAGSRRAPFQALCLVLAVAAVALTASVWAEKPATLTIDFQAMSETAEARYGPASQPLIDDWRSFLGSLTDAPAKVKLERVNDFFHRHLTYAEDPIVWGAKDYWATPIETLTEGRGDCEDYAIGKYVSLLNTGVANEHLRLVYVRARIGGPSSPVTRPHMVLAYYPTPSAEPLILDSLVRRILPASERPDLLPVFSFNSERLWIGSDRPSSDSPTSRLSRWQETINRMIEEGISWDTYQ</sequence>
<dbReference type="PANTHER" id="PTHR39327">
    <property type="match status" value="1"/>
</dbReference>
<dbReference type="Pfam" id="PF06035">
    <property type="entry name" value="Peptidase_C93"/>
    <property type="match status" value="1"/>
</dbReference>
<dbReference type="EMBL" id="JACHFE010000004">
    <property type="protein sequence ID" value="MBB5321442.1"/>
    <property type="molecule type" value="Genomic_DNA"/>
</dbReference>
<dbReference type="RefSeq" id="WP_343068276.1">
    <property type="nucleotide sequence ID" value="NZ_JACHFE010000004.1"/>
</dbReference>